<evidence type="ECO:0000313" key="1">
    <source>
        <dbReference type="EMBL" id="AAG23659.1"/>
    </source>
</evidence>
<organism evidence="1">
    <name type="scientific">Thraustochytrium aureum</name>
    <dbReference type="NCBI Taxonomy" id="42467"/>
    <lineage>
        <taxon>Eukaryota</taxon>
        <taxon>Sar</taxon>
        <taxon>Stramenopiles</taxon>
        <taxon>Bigyra</taxon>
        <taxon>Labyrinthulomycetes</taxon>
        <taxon>Thraustochytrida</taxon>
        <taxon>Thraustochytriidae</taxon>
        <taxon>Thraustochytrium</taxon>
    </lineage>
</organism>
<name>Q9G4E1_9STRA</name>
<keyword evidence="1" id="KW-0689">Ribosomal protein</keyword>
<gene>
    <name evidence="1" type="primary">rps2</name>
</gene>
<proteinExistence type="predicted"/>
<dbReference type="EMBL" id="AF288091">
    <property type="protein sequence ID" value="AAG23659.1"/>
    <property type="molecule type" value="Genomic_DNA"/>
</dbReference>
<accession>Q9G4E1</accession>
<reference evidence="1" key="1">
    <citation type="submission" date="2000-12" db="EMBL/GenBank/DDBJ databases">
        <title>Phylogenetic relationships of stramenopile algae, based on complete mitochondrial genome sequences.</title>
        <authorList>
            <person name="Burger G."/>
            <person name="Lang B.F."/>
            <person name="Gray W.M.M.W."/>
        </authorList>
    </citation>
    <scope>NUCLEOTIDE SEQUENCE</scope>
</reference>
<dbReference type="GO" id="GO:0005840">
    <property type="term" value="C:ribosome"/>
    <property type="evidence" value="ECO:0007669"/>
    <property type="project" value="UniProtKB-KW"/>
</dbReference>
<keyword evidence="1" id="KW-0687">Ribonucleoprotein</keyword>
<dbReference type="SUPFAM" id="SSF52313">
    <property type="entry name" value="Ribosomal protein S2"/>
    <property type="match status" value="1"/>
</dbReference>
<geneLocation type="mitochondrion" evidence="1"/>
<keyword evidence="1" id="KW-0496">Mitochondrion</keyword>
<dbReference type="InterPro" id="IPR023591">
    <property type="entry name" value="Ribosomal_uS2_flav_dom_sf"/>
</dbReference>
<protein>
    <submittedName>
        <fullName evidence="1">Ribosomal protein S2</fullName>
    </submittedName>
</protein>
<sequence length="126" mass="14864">MIVNFKVIQEVFKIIRILSFFNKKNLPIWFVSDNPHYKLFYFLSSKRSNHFFFMNGWKNGCLTNSKQDPAMVVFFDANLVGFHECSIKNIPSVSFNSFFSSPVTYQISFNLSNIKKSWVIYQILTH</sequence>
<dbReference type="AlphaFoldDB" id="Q9G4E1"/>
<dbReference type="Gene3D" id="3.40.50.10490">
    <property type="entry name" value="Glucose-6-phosphate isomerase like protein, domain 1"/>
    <property type="match status" value="1"/>
</dbReference>